<accession>A0ABD6C7E6</accession>
<dbReference type="Pfam" id="PF12680">
    <property type="entry name" value="SnoaL_2"/>
    <property type="match status" value="1"/>
</dbReference>
<evidence type="ECO:0000313" key="2">
    <source>
        <dbReference type="EMBL" id="MFD1585969.1"/>
    </source>
</evidence>
<sequence>MEDREATARAYYDALDEHDYESLADLLAPAFVHDRPDQTIEGRDRFVQFMREERPMTETSHPVDAVYRAAESDPGEVAVRGRLLDAQGDRIVGFVDVFSFSAAGVEAIRTYTR</sequence>
<dbReference type="Proteomes" id="UP001597119">
    <property type="component" value="Unassembled WGS sequence"/>
</dbReference>
<dbReference type="AlphaFoldDB" id="A0ABD6C7E6"/>
<dbReference type="InterPro" id="IPR037401">
    <property type="entry name" value="SnoaL-like"/>
</dbReference>
<dbReference type="SUPFAM" id="SSF54427">
    <property type="entry name" value="NTF2-like"/>
    <property type="match status" value="1"/>
</dbReference>
<dbReference type="EMBL" id="JBHUDJ010000001">
    <property type="protein sequence ID" value="MFD1585969.1"/>
    <property type="molecule type" value="Genomic_DNA"/>
</dbReference>
<feature type="domain" description="SnoaL-like" evidence="1">
    <location>
        <begin position="8"/>
        <end position="100"/>
    </location>
</feature>
<gene>
    <name evidence="2" type="ORF">ACFR9U_03165</name>
</gene>
<organism evidence="2 3">
    <name type="scientific">Halorientalis brevis</name>
    <dbReference type="NCBI Taxonomy" id="1126241"/>
    <lineage>
        <taxon>Archaea</taxon>
        <taxon>Methanobacteriati</taxon>
        <taxon>Methanobacteriota</taxon>
        <taxon>Stenosarchaea group</taxon>
        <taxon>Halobacteria</taxon>
        <taxon>Halobacteriales</taxon>
        <taxon>Haloarculaceae</taxon>
        <taxon>Halorientalis</taxon>
    </lineage>
</organism>
<dbReference type="RefSeq" id="WP_247376773.1">
    <property type="nucleotide sequence ID" value="NZ_JALLGV010000003.1"/>
</dbReference>
<dbReference type="Gene3D" id="3.10.450.50">
    <property type="match status" value="1"/>
</dbReference>
<evidence type="ECO:0000259" key="1">
    <source>
        <dbReference type="Pfam" id="PF12680"/>
    </source>
</evidence>
<comment type="caution">
    <text evidence="2">The sequence shown here is derived from an EMBL/GenBank/DDBJ whole genome shotgun (WGS) entry which is preliminary data.</text>
</comment>
<keyword evidence="3" id="KW-1185">Reference proteome</keyword>
<dbReference type="InterPro" id="IPR032710">
    <property type="entry name" value="NTF2-like_dom_sf"/>
</dbReference>
<proteinExistence type="predicted"/>
<evidence type="ECO:0000313" key="3">
    <source>
        <dbReference type="Proteomes" id="UP001597119"/>
    </source>
</evidence>
<reference evidence="2 3" key="1">
    <citation type="journal article" date="2019" name="Int. J. Syst. Evol. Microbiol.">
        <title>The Global Catalogue of Microorganisms (GCM) 10K type strain sequencing project: providing services to taxonomists for standard genome sequencing and annotation.</title>
        <authorList>
            <consortium name="The Broad Institute Genomics Platform"/>
            <consortium name="The Broad Institute Genome Sequencing Center for Infectious Disease"/>
            <person name="Wu L."/>
            <person name="Ma J."/>
        </authorList>
    </citation>
    <scope>NUCLEOTIDE SEQUENCE [LARGE SCALE GENOMIC DNA]</scope>
    <source>
        <strain evidence="2 3">CGMCC 1.12125</strain>
    </source>
</reference>
<name>A0ABD6C7E6_9EURY</name>
<protein>
    <submittedName>
        <fullName evidence="2">Nuclear transport factor 2 family protein</fullName>
    </submittedName>
</protein>